<sequence>MKMEVLEPFKSENKLKHHPMTPFRLLRGLICLVVLLSTAFMFLVFFAPPAAVLLRFFSVHYSRKAASLLFGLWLALWPFLFEKINKTKVVFSGEHVPARERVLLIANHRTEVDWMYLWDLALRKGRLGYIKYILKNSLMRLPIFGWGFHIFEFIPVERKWEADELIMNQMLLTFTNSQDPLWLALFPEGTDFTEEKCRRSQKFAAENGFPVMNNVLLPKTKGFWACLNTLRSSLDAVYDVTIAYKNNCPNFLDNVFGIDPSEVHIHIQRIPLSKIPESEDGAAAWLLDAFERKDKLLMDFSVQGHFPDEGTEGELSTMKCLADSFVVLAVTMLFMYLAFVSSWVKIYVMLSCAYLASATYLNFRPSPILDIVKSMLCRERCKKLM</sequence>
<feature type="domain" description="Phospholipid/glycerol acyltransferase" evidence="9">
    <location>
        <begin position="102"/>
        <end position="220"/>
    </location>
</feature>
<evidence type="ECO:0000256" key="4">
    <source>
        <dbReference type="ARBA" id="ARBA00008655"/>
    </source>
</evidence>
<dbReference type="AlphaFoldDB" id="A0A7C9DA77"/>
<keyword evidence="8" id="KW-0812">Transmembrane</keyword>
<protein>
    <recommendedName>
        <fullName evidence="5">1-acylglycerol-3-phosphate O-acyltransferase</fullName>
        <ecNumber evidence="5">2.3.1.51</ecNumber>
    </recommendedName>
</protein>
<dbReference type="GO" id="GO:0003841">
    <property type="term" value="F:1-acylglycerol-3-phosphate O-acyltransferase activity"/>
    <property type="evidence" value="ECO:0007669"/>
    <property type="project" value="UniProtKB-EC"/>
</dbReference>
<accession>A0A7C9DA77</accession>
<evidence type="ECO:0000259" key="9">
    <source>
        <dbReference type="SMART" id="SM00563"/>
    </source>
</evidence>
<dbReference type="GO" id="GO:0012505">
    <property type="term" value="C:endomembrane system"/>
    <property type="evidence" value="ECO:0007669"/>
    <property type="project" value="TreeGrafter"/>
</dbReference>
<dbReference type="InterPro" id="IPR032098">
    <property type="entry name" value="Acyltransf_C"/>
</dbReference>
<dbReference type="CDD" id="cd07990">
    <property type="entry name" value="LPLAT_LCLAT1-like"/>
    <property type="match status" value="1"/>
</dbReference>
<evidence type="ECO:0000256" key="3">
    <source>
        <dbReference type="ARBA" id="ARBA00005189"/>
    </source>
</evidence>
<dbReference type="EC" id="2.3.1.51" evidence="5"/>
<evidence type="ECO:0000256" key="1">
    <source>
        <dbReference type="ARBA" id="ARBA00001141"/>
    </source>
</evidence>
<evidence type="ECO:0000256" key="7">
    <source>
        <dbReference type="ARBA" id="ARBA00023315"/>
    </source>
</evidence>
<feature type="transmembrane region" description="Helical" evidence="8">
    <location>
        <begin position="320"/>
        <end position="340"/>
    </location>
</feature>
<evidence type="ECO:0000256" key="5">
    <source>
        <dbReference type="ARBA" id="ARBA00013211"/>
    </source>
</evidence>
<keyword evidence="6 10" id="KW-0808">Transferase</keyword>
<evidence type="ECO:0000313" key="10">
    <source>
        <dbReference type="EMBL" id="MBA4636787.1"/>
    </source>
</evidence>
<keyword evidence="7 10" id="KW-0012">Acyltransferase</keyword>
<evidence type="ECO:0000256" key="6">
    <source>
        <dbReference type="ARBA" id="ARBA00022679"/>
    </source>
</evidence>
<feature type="transmembrane region" description="Helical" evidence="8">
    <location>
        <begin position="65"/>
        <end position="81"/>
    </location>
</feature>
<dbReference type="PANTHER" id="PTHR10983">
    <property type="entry name" value="1-ACYLGLYCEROL-3-PHOSPHATE ACYLTRANSFERASE-RELATED"/>
    <property type="match status" value="1"/>
</dbReference>
<dbReference type="GO" id="GO:0016024">
    <property type="term" value="P:CDP-diacylglycerol biosynthetic process"/>
    <property type="evidence" value="ECO:0007669"/>
    <property type="project" value="UniProtKB-UniPathway"/>
</dbReference>
<reference evidence="10" key="1">
    <citation type="journal article" date="2013" name="J. Plant Res.">
        <title>Effect of fungi and light on seed germination of three Opuntia species from semiarid lands of central Mexico.</title>
        <authorList>
            <person name="Delgado-Sanchez P."/>
            <person name="Jimenez-Bremont J.F."/>
            <person name="Guerrero-Gonzalez Mde L."/>
            <person name="Flores J."/>
        </authorList>
    </citation>
    <scope>NUCLEOTIDE SEQUENCE</scope>
    <source>
        <tissue evidence="10">Cladode</tissue>
    </source>
</reference>
<comment type="pathway">
    <text evidence="2">Phospholipid metabolism; CDP-diacylglycerol biosynthesis; CDP-diacylglycerol from sn-glycerol 3-phosphate: step 2/3.</text>
</comment>
<keyword evidence="8" id="KW-1133">Transmembrane helix</keyword>
<reference evidence="10" key="2">
    <citation type="submission" date="2020-07" db="EMBL/GenBank/DDBJ databases">
        <authorList>
            <person name="Vera ALvarez R."/>
            <person name="Arias-Moreno D.M."/>
            <person name="Jimenez-Jacinto V."/>
            <person name="Jimenez-Bremont J.F."/>
            <person name="Swaminathan K."/>
            <person name="Moose S.P."/>
            <person name="Guerrero-Gonzalez M.L."/>
            <person name="Marino-Ramirez L."/>
            <person name="Landsman D."/>
            <person name="Rodriguez-Kessler M."/>
            <person name="Delgado-Sanchez P."/>
        </authorList>
    </citation>
    <scope>NUCLEOTIDE SEQUENCE</scope>
    <source>
        <tissue evidence="10">Cladode</tissue>
    </source>
</reference>
<dbReference type="PANTHER" id="PTHR10983:SF16">
    <property type="entry name" value="LYSOCARDIOLIPIN ACYLTRANSFERASE 1"/>
    <property type="match status" value="1"/>
</dbReference>
<dbReference type="SUPFAM" id="SSF69593">
    <property type="entry name" value="Glycerol-3-phosphate (1)-acyltransferase"/>
    <property type="match status" value="1"/>
</dbReference>
<dbReference type="Pfam" id="PF01553">
    <property type="entry name" value="Acyltransferase"/>
    <property type="match status" value="1"/>
</dbReference>
<feature type="transmembrane region" description="Helical" evidence="8">
    <location>
        <begin position="25"/>
        <end position="45"/>
    </location>
</feature>
<comment type="similarity">
    <text evidence="4">Belongs to the 1-acyl-sn-glycerol-3-phosphate acyltransferase family.</text>
</comment>
<dbReference type="Pfam" id="PF16076">
    <property type="entry name" value="Acyltransf_C"/>
    <property type="match status" value="1"/>
</dbReference>
<comment type="pathway">
    <text evidence="3">Lipid metabolism.</text>
</comment>
<name>A0A7C9DA77_OPUST</name>
<dbReference type="UniPathway" id="UPA00557">
    <property type="reaction ID" value="UER00613"/>
</dbReference>
<evidence type="ECO:0000256" key="8">
    <source>
        <dbReference type="SAM" id="Phobius"/>
    </source>
</evidence>
<dbReference type="InterPro" id="IPR002123">
    <property type="entry name" value="Plipid/glycerol_acylTrfase"/>
</dbReference>
<keyword evidence="8" id="KW-0472">Membrane</keyword>
<dbReference type="SMART" id="SM00563">
    <property type="entry name" value="PlsC"/>
    <property type="match status" value="1"/>
</dbReference>
<proteinExistence type="inferred from homology"/>
<dbReference type="EMBL" id="GISG01101756">
    <property type="protein sequence ID" value="MBA4636787.1"/>
    <property type="molecule type" value="Transcribed_RNA"/>
</dbReference>
<evidence type="ECO:0000256" key="2">
    <source>
        <dbReference type="ARBA" id="ARBA00004728"/>
    </source>
</evidence>
<organism evidence="10">
    <name type="scientific">Opuntia streptacantha</name>
    <name type="common">Prickly pear cactus</name>
    <name type="synonym">Opuntia cardona</name>
    <dbReference type="NCBI Taxonomy" id="393608"/>
    <lineage>
        <taxon>Eukaryota</taxon>
        <taxon>Viridiplantae</taxon>
        <taxon>Streptophyta</taxon>
        <taxon>Embryophyta</taxon>
        <taxon>Tracheophyta</taxon>
        <taxon>Spermatophyta</taxon>
        <taxon>Magnoliopsida</taxon>
        <taxon>eudicotyledons</taxon>
        <taxon>Gunneridae</taxon>
        <taxon>Pentapetalae</taxon>
        <taxon>Caryophyllales</taxon>
        <taxon>Cactineae</taxon>
        <taxon>Cactaceae</taxon>
        <taxon>Opuntioideae</taxon>
        <taxon>Opuntia</taxon>
    </lineage>
</organism>
<comment type="catalytic activity">
    <reaction evidence="1">
        <text>a 1-acyl-sn-glycero-3-phosphate + an acyl-CoA = a 1,2-diacyl-sn-glycero-3-phosphate + CoA</text>
        <dbReference type="Rhea" id="RHEA:19709"/>
        <dbReference type="ChEBI" id="CHEBI:57287"/>
        <dbReference type="ChEBI" id="CHEBI:57970"/>
        <dbReference type="ChEBI" id="CHEBI:58342"/>
        <dbReference type="ChEBI" id="CHEBI:58608"/>
        <dbReference type="EC" id="2.3.1.51"/>
    </reaction>
</comment>